<dbReference type="Proteomes" id="UP000572016">
    <property type="component" value="Unassembled WGS sequence"/>
</dbReference>
<dbReference type="EMBL" id="JAATOD010000001">
    <property type="protein sequence ID" value="MBC2328757.1"/>
    <property type="molecule type" value="Genomic_DNA"/>
</dbReference>
<dbReference type="RefSeq" id="WP_185636793.1">
    <property type="nucleotide sequence ID" value="NZ_JAATOD010000001.1"/>
</dbReference>
<gene>
    <name evidence="2" type="ORF">HCX62_01690</name>
</gene>
<organism evidence="2 3">
    <name type="scientific">Listeria swaminathanii</name>
    <dbReference type="NCBI Taxonomy" id="2713501"/>
    <lineage>
        <taxon>Bacteria</taxon>
        <taxon>Bacillati</taxon>
        <taxon>Bacillota</taxon>
        <taxon>Bacilli</taxon>
        <taxon>Bacillales</taxon>
        <taxon>Listeriaceae</taxon>
        <taxon>Listeria</taxon>
    </lineage>
</organism>
<comment type="caution">
    <text evidence="2">The sequence shown here is derived from an EMBL/GenBank/DDBJ whole genome shotgun (WGS) entry which is preliminary data.</text>
</comment>
<evidence type="ECO:0000256" key="1">
    <source>
        <dbReference type="SAM" id="SignalP"/>
    </source>
</evidence>
<sequence length="821" mass="87704">MVFKKIILVLTMAALFLGFKVVIAAENGNADLAANEAVVSNFAELKTAISEDNGVDTVYLGADIDLSGGIVIPASKKTFTLSGKNPATGEIHTLTETMASSGAQSSVITVNTNTGTKETTLKDLNIIGKNYYGTISVYAAAKNVVQNYENIHYQGPQMIYNLNGTANFKGTNDITIASFVAGSAAPNEVAEIKGVSVSGKLMINHASSNANSAFWFGGGTAEVNTFTVEENADVTVLSNGTGMFYRSGAKPVEIEVKKNAKLDITSNNNIFRDTPGGAVKIAEGADVTMTKTGGANPLLWSADDINVSPNARLILNKTGGTGYIIQFYNATAKLDVKDPRSFLIATNSNTPMFYWPYENTFNLEAQMVNYWDTAGTIDRTDPPAQNFSLPDGGNVTGSLTYTGTTTKILSTNAGMTPTNFNQNTARMIAMGRLEGKINPVTDADSEITGTATPNAFISISYTENGVNKLLKGQADSAGTYRIAIPSGFIKPYIDLTATITQDQKWLTLDTVTVEDVTPPSGDAITQILTLGDPFPDVSKLVTNIADHSDNTSGAGVTATLQSAPDTNIFGPAEAIVRLEDKAHNFADIRVPVFIKDNMTDIQDDKALRAAGFSVNLKEIIELNDTELEQLILTKSGAKAFNIKTGADLTAEVKVTSTNLKKETGSYTATIQIGSLAKEIAIQVTGELKFNHVPDTISFESIKLNKQKNIAKRSAGFDLSVLDSRGADSQFSVTAAIKAPLTSTTNPAHILPEGLIFIDNTGEKKLLSDEPITIFQSQSASEMIVPIDWEEDRGILVEVDAADAYVDESYETTIEWTLTDAP</sequence>
<evidence type="ECO:0000313" key="3">
    <source>
        <dbReference type="Proteomes" id="UP000572016"/>
    </source>
</evidence>
<protein>
    <recommendedName>
        <fullName evidence="4">WxL domain-containing protein</fullName>
    </recommendedName>
</protein>
<name>A0A7X0ZYJ8_9LIST</name>
<proteinExistence type="predicted"/>
<evidence type="ECO:0000313" key="2">
    <source>
        <dbReference type="EMBL" id="MBC2328757.1"/>
    </source>
</evidence>
<feature type="chain" id="PRO_5030803964" description="WxL domain-containing protein" evidence="1">
    <location>
        <begin position="25"/>
        <end position="821"/>
    </location>
</feature>
<accession>A0A7X0ZYJ8</accession>
<reference evidence="2 3" key="1">
    <citation type="submission" date="2020-03" db="EMBL/GenBank/DDBJ databases">
        <title>Soil Listeria distribution.</title>
        <authorList>
            <person name="Liao J."/>
            <person name="Wiedmann M."/>
        </authorList>
    </citation>
    <scope>NUCLEOTIDE SEQUENCE [LARGE SCALE GENOMIC DNA]</scope>
    <source>
        <strain evidence="2 3">FSL L7-0020</strain>
    </source>
</reference>
<evidence type="ECO:0008006" key="4">
    <source>
        <dbReference type="Google" id="ProtNLM"/>
    </source>
</evidence>
<keyword evidence="1" id="KW-0732">Signal</keyword>
<feature type="signal peptide" evidence="1">
    <location>
        <begin position="1"/>
        <end position="24"/>
    </location>
</feature>
<dbReference type="AlphaFoldDB" id="A0A7X0ZYJ8"/>